<dbReference type="AlphaFoldDB" id="A0ABC8SEU6"/>
<comment type="caution">
    <text evidence="2">The sequence shown here is derived from an EMBL/GenBank/DDBJ whole genome shotgun (WGS) entry which is preliminary data.</text>
</comment>
<keyword evidence="3" id="KW-1185">Reference proteome</keyword>
<reference evidence="2 3" key="1">
    <citation type="submission" date="2024-02" db="EMBL/GenBank/DDBJ databases">
        <authorList>
            <person name="Vignale AGUSTIN F."/>
            <person name="Sosa J E."/>
            <person name="Modenutti C."/>
        </authorList>
    </citation>
    <scope>NUCLEOTIDE SEQUENCE [LARGE SCALE GENOMIC DNA]</scope>
</reference>
<evidence type="ECO:0000256" key="1">
    <source>
        <dbReference type="SAM" id="MobiDB-lite"/>
    </source>
</evidence>
<organism evidence="2 3">
    <name type="scientific">Ilex paraguariensis</name>
    <name type="common">yerba mate</name>
    <dbReference type="NCBI Taxonomy" id="185542"/>
    <lineage>
        <taxon>Eukaryota</taxon>
        <taxon>Viridiplantae</taxon>
        <taxon>Streptophyta</taxon>
        <taxon>Embryophyta</taxon>
        <taxon>Tracheophyta</taxon>
        <taxon>Spermatophyta</taxon>
        <taxon>Magnoliopsida</taxon>
        <taxon>eudicotyledons</taxon>
        <taxon>Gunneridae</taxon>
        <taxon>Pentapetalae</taxon>
        <taxon>asterids</taxon>
        <taxon>campanulids</taxon>
        <taxon>Aquifoliales</taxon>
        <taxon>Aquifoliaceae</taxon>
        <taxon>Ilex</taxon>
    </lineage>
</organism>
<feature type="compositionally biased region" description="Polar residues" evidence="1">
    <location>
        <begin position="265"/>
        <end position="275"/>
    </location>
</feature>
<proteinExistence type="predicted"/>
<feature type="region of interest" description="Disordered" evidence="1">
    <location>
        <begin position="1"/>
        <end position="129"/>
    </location>
</feature>
<feature type="compositionally biased region" description="Polar residues" evidence="1">
    <location>
        <begin position="282"/>
        <end position="295"/>
    </location>
</feature>
<feature type="compositionally biased region" description="Polar residues" evidence="1">
    <location>
        <begin position="110"/>
        <end position="120"/>
    </location>
</feature>
<feature type="compositionally biased region" description="Basic and acidic residues" evidence="1">
    <location>
        <begin position="221"/>
        <end position="230"/>
    </location>
</feature>
<dbReference type="PANTHER" id="PTHR34468">
    <property type="entry name" value="MICROTUBULE-ASSOCIATED FUTSCH-LIKE PROTEIN"/>
    <property type="match status" value="1"/>
</dbReference>
<name>A0ABC8SEU6_9AQUA</name>
<feature type="compositionally biased region" description="Basic and acidic residues" evidence="1">
    <location>
        <begin position="342"/>
        <end position="354"/>
    </location>
</feature>
<protein>
    <submittedName>
        <fullName evidence="2">Uncharacterized protein</fullName>
    </submittedName>
</protein>
<feature type="region of interest" description="Disordered" evidence="1">
    <location>
        <begin position="220"/>
        <end position="361"/>
    </location>
</feature>
<evidence type="ECO:0000313" key="2">
    <source>
        <dbReference type="EMBL" id="CAK9155692.1"/>
    </source>
</evidence>
<dbReference type="PANTHER" id="PTHR34468:SF2">
    <property type="entry name" value="MICROTUBULE-ASSOCIATED FUTSCH-LIKE PROTEIN"/>
    <property type="match status" value="1"/>
</dbReference>
<accession>A0ABC8SEU6</accession>
<dbReference type="EMBL" id="CAUOFW020002725">
    <property type="protein sequence ID" value="CAK9155692.1"/>
    <property type="molecule type" value="Genomic_DNA"/>
</dbReference>
<gene>
    <name evidence="2" type="ORF">ILEXP_LOCUS24099</name>
</gene>
<evidence type="ECO:0000313" key="3">
    <source>
        <dbReference type="Proteomes" id="UP001642360"/>
    </source>
</evidence>
<sequence>MEDSVKDLTPVPEKSGGKPSSKLLRYPLRSATKSKEEKPPAADSSKSSTPGRGRPASSVSKSVSVLDLSGKEKSAKPPRRLSVPAKSAASAVPKSSGNISPISEARTKGSARNQGKSETPVSDVSRSSNRRRFSVLSSASYWLSQIKLSESAAKHSISLGFFKLALEAGCEPLNRMRDELKSYARRQNLVELGEIVKELFEIYSITETFEQLQVSETCSHVPDEGTRSSDDDVYSTSSIPGTQKLKPKSLNTSTLDTSPVKKSAKQTPQTRNSVTRIRGLVNKSSANSKTATEVQVHNAHRKSHMSSKQESSKLKDKVKKQGKKSAHEEGPINTLPVEEALQDNKENMDARQTEEINSTEV</sequence>
<feature type="compositionally biased region" description="Low complexity" evidence="1">
    <location>
        <begin position="82"/>
        <end position="96"/>
    </location>
</feature>
<dbReference type="Proteomes" id="UP001642360">
    <property type="component" value="Unassembled WGS sequence"/>
</dbReference>